<dbReference type="PANTHER" id="PTHR47894:SF1">
    <property type="entry name" value="HTH-TYPE TRANSCRIPTIONAL REGULATOR VQSM"/>
    <property type="match status" value="1"/>
</dbReference>
<dbReference type="Gene3D" id="1.10.10.60">
    <property type="entry name" value="Homeodomain-like"/>
    <property type="match status" value="1"/>
</dbReference>
<dbReference type="PANTHER" id="PTHR47894">
    <property type="entry name" value="HTH-TYPE TRANSCRIPTIONAL REGULATOR GADX"/>
    <property type="match status" value="1"/>
</dbReference>
<dbReference type="SMART" id="SM00342">
    <property type="entry name" value="HTH_ARAC"/>
    <property type="match status" value="1"/>
</dbReference>
<dbReference type="InterPro" id="IPR018060">
    <property type="entry name" value="HTH_AraC"/>
</dbReference>
<evidence type="ECO:0000259" key="4">
    <source>
        <dbReference type="PROSITE" id="PS01124"/>
    </source>
</evidence>
<dbReference type="InterPro" id="IPR009057">
    <property type="entry name" value="Homeodomain-like_sf"/>
</dbReference>
<evidence type="ECO:0000256" key="2">
    <source>
        <dbReference type="ARBA" id="ARBA00023125"/>
    </source>
</evidence>
<accession>A0ABM7X6Y8</accession>
<dbReference type="InterPro" id="IPR032687">
    <property type="entry name" value="AraC-type_N"/>
</dbReference>
<feature type="domain" description="HTH araC/xylS-type" evidence="4">
    <location>
        <begin position="231"/>
        <end position="329"/>
    </location>
</feature>
<evidence type="ECO:0000256" key="3">
    <source>
        <dbReference type="ARBA" id="ARBA00023163"/>
    </source>
</evidence>
<dbReference type="Pfam" id="PF12625">
    <property type="entry name" value="Arabinose_bd"/>
    <property type="match status" value="1"/>
</dbReference>
<evidence type="ECO:0000313" key="5">
    <source>
        <dbReference type="EMBL" id="BDG07594.1"/>
    </source>
</evidence>
<dbReference type="RefSeq" id="WP_248344397.1">
    <property type="nucleotide sequence ID" value="NZ_AP025592.1"/>
</dbReference>
<evidence type="ECO:0000313" key="6">
    <source>
        <dbReference type="Proteomes" id="UP001162734"/>
    </source>
</evidence>
<sequence>MTTIGTYTFDQSWRVVLADLGVSAADVLRRASLPGDLLSRERVTLTQPEYFRLWRGFEEEVSDPTLPLRIGATIKAESFDPPLFAALCSPDLDTALGRIALYKVLTCPMRLDVQARRDTTTLVLSWLDALEAPPALLVATELVFFVALARLGTRSRVQPLAVEAPVRLEPANAYTSWFGVAPRRGRRAALTFAAADSRRPFLTSNEAMWRSFEPELKRRLAELDARASTAERVRASLLELLPGGAASIEAVSARLGASSRTLQRRLHDEQTSFATVLAETRAELARHYLGKTALTAAEISFLLGFEDPNSFYRAFHAWTGATPEQARSRLTSH</sequence>
<organism evidence="5 6">
    <name type="scientific">Anaeromyxobacter paludicola</name>
    <dbReference type="NCBI Taxonomy" id="2918171"/>
    <lineage>
        <taxon>Bacteria</taxon>
        <taxon>Pseudomonadati</taxon>
        <taxon>Myxococcota</taxon>
        <taxon>Myxococcia</taxon>
        <taxon>Myxococcales</taxon>
        <taxon>Cystobacterineae</taxon>
        <taxon>Anaeromyxobacteraceae</taxon>
        <taxon>Anaeromyxobacter</taxon>
    </lineage>
</organism>
<name>A0ABM7X6Y8_9BACT</name>
<gene>
    <name evidence="5" type="ORF">AMPC_07070</name>
</gene>
<protein>
    <submittedName>
        <fullName evidence="5">AraC family transcriptional regulator</fullName>
    </submittedName>
</protein>
<keyword evidence="2" id="KW-0238">DNA-binding</keyword>
<keyword evidence="6" id="KW-1185">Reference proteome</keyword>
<keyword evidence="3" id="KW-0804">Transcription</keyword>
<dbReference type="EMBL" id="AP025592">
    <property type="protein sequence ID" value="BDG07594.1"/>
    <property type="molecule type" value="Genomic_DNA"/>
</dbReference>
<dbReference type="SUPFAM" id="SSF46689">
    <property type="entry name" value="Homeodomain-like"/>
    <property type="match status" value="1"/>
</dbReference>
<proteinExistence type="predicted"/>
<dbReference type="PROSITE" id="PS01124">
    <property type="entry name" value="HTH_ARAC_FAMILY_2"/>
    <property type="match status" value="1"/>
</dbReference>
<dbReference type="Pfam" id="PF12833">
    <property type="entry name" value="HTH_18"/>
    <property type="match status" value="1"/>
</dbReference>
<keyword evidence="1" id="KW-0805">Transcription regulation</keyword>
<dbReference type="Proteomes" id="UP001162734">
    <property type="component" value="Chromosome"/>
</dbReference>
<evidence type="ECO:0000256" key="1">
    <source>
        <dbReference type="ARBA" id="ARBA00023015"/>
    </source>
</evidence>
<reference evidence="6" key="1">
    <citation type="journal article" date="2022" name="Int. J. Syst. Evol. Microbiol.">
        <title>Anaeromyxobacter oryzae sp. nov., Anaeromyxobacter diazotrophicus sp. nov. and Anaeromyxobacter paludicola sp. nov., isolated from paddy soils.</title>
        <authorList>
            <person name="Itoh H."/>
            <person name="Xu Z."/>
            <person name="Mise K."/>
            <person name="Masuda Y."/>
            <person name="Ushijima N."/>
            <person name="Hayakawa C."/>
            <person name="Shiratori Y."/>
            <person name="Senoo K."/>
        </authorList>
    </citation>
    <scope>NUCLEOTIDE SEQUENCE [LARGE SCALE GENOMIC DNA]</scope>
    <source>
        <strain evidence="6">Red630</strain>
    </source>
</reference>